<dbReference type="AlphaFoldDB" id="F8E829"/>
<dbReference type="Pfam" id="PF14063">
    <property type="entry name" value="DUF4254"/>
    <property type="match status" value="1"/>
</dbReference>
<proteinExistence type="predicted"/>
<evidence type="ECO:0000313" key="2">
    <source>
        <dbReference type="EMBL" id="AEI13953.1"/>
    </source>
</evidence>
<dbReference type="KEGG" id="fsi:Flexsi_0263"/>
<name>F8E829_FLESM</name>
<dbReference type="STRING" id="717231.Flexsi_0263"/>
<feature type="coiled-coil region" evidence="1">
    <location>
        <begin position="64"/>
        <end position="91"/>
    </location>
</feature>
<gene>
    <name evidence="2" type="ordered locus">Flexsi_0263</name>
</gene>
<sequence>MIELHNLADKMYRFISDWHIEDNFHIGSLSSSLEDAVVLLLRYNYELWHQEDIARDPKATDTEIARVKRNIDKLNQKRNDMIEKVDEKISDILSDKNIEVSKDATMNSETPGSIIDRLSINMLKIYHMQEQTQRTDASQKHIESCRQKLNILEIQKKDLSVCLAELMNDLIKGTKYFKVYRQMKMYNDPNLNPVLYGKKNRKR</sequence>
<accession>F8E829</accession>
<evidence type="ECO:0000256" key="1">
    <source>
        <dbReference type="SAM" id="Coils"/>
    </source>
</evidence>
<dbReference type="OrthoDB" id="9805817at2"/>
<reference evidence="3" key="2">
    <citation type="submission" date="2011-06" db="EMBL/GenBank/DDBJ databases">
        <title>The complete genome of Flexistipes sinusarabici DSM 4947.</title>
        <authorList>
            <person name="Lucas S."/>
            <person name="Han J."/>
            <person name="Lapidus A."/>
            <person name="Bruce D."/>
            <person name="Goodwin L."/>
            <person name="Pitluck S."/>
            <person name="Peters L."/>
            <person name="Kyrpides N."/>
            <person name="Mavromatis K."/>
            <person name="Ivanova N."/>
            <person name="Mikhailova N."/>
            <person name="Chertkov O."/>
            <person name="Detter J.C."/>
            <person name="Tapia R."/>
            <person name="Han C."/>
            <person name="Land M."/>
            <person name="Hauser L."/>
            <person name="Markowitz V."/>
            <person name="Cheng J.-F."/>
            <person name="Hugenholtz P."/>
            <person name="Woyke T."/>
            <person name="Wu D."/>
            <person name="Spring S."/>
            <person name="Schroeder M."/>
            <person name="Brambilla E."/>
            <person name="Klenk H.-P."/>
            <person name="Eisen J.A."/>
        </authorList>
    </citation>
    <scope>NUCLEOTIDE SEQUENCE [LARGE SCALE GENOMIC DNA]</scope>
    <source>
        <strain evidence="3">DSM 4947 / MAS 10</strain>
    </source>
</reference>
<evidence type="ECO:0008006" key="4">
    <source>
        <dbReference type="Google" id="ProtNLM"/>
    </source>
</evidence>
<protein>
    <recommendedName>
        <fullName evidence="4">DUF4254 domain-containing protein</fullName>
    </recommendedName>
</protein>
<dbReference type="EMBL" id="CP002858">
    <property type="protein sequence ID" value="AEI13953.1"/>
    <property type="molecule type" value="Genomic_DNA"/>
</dbReference>
<reference evidence="2 3" key="1">
    <citation type="journal article" date="2011" name="Stand. Genomic Sci.">
        <title>Genome sequence of the moderately thermophilic halophile Flexistipes sinusarabici strain (MAS10).</title>
        <authorList>
            <person name="Lapidus A."/>
            <person name="Chertkov O."/>
            <person name="Nolan M."/>
            <person name="Lucas S."/>
            <person name="Hammon N."/>
            <person name="Deshpande S."/>
            <person name="Cheng J.F."/>
            <person name="Tapia R."/>
            <person name="Han C."/>
            <person name="Goodwin L."/>
            <person name="Pitluck S."/>
            <person name="Liolios K."/>
            <person name="Pagani I."/>
            <person name="Ivanova N."/>
            <person name="Huntemann M."/>
            <person name="Mavromatis K."/>
            <person name="Mikhailova N."/>
            <person name="Pati A."/>
            <person name="Chen A."/>
            <person name="Palaniappan K."/>
            <person name="Land M."/>
            <person name="Hauser L."/>
            <person name="Brambilla E.M."/>
            <person name="Rohde M."/>
            <person name="Abt B."/>
            <person name="Spring S."/>
            <person name="Goker M."/>
            <person name="Bristow J."/>
            <person name="Eisen J.A."/>
            <person name="Markowitz V."/>
            <person name="Hugenholtz P."/>
            <person name="Kyrpides N.C."/>
            <person name="Klenk H.P."/>
            <person name="Woyke T."/>
        </authorList>
    </citation>
    <scope>NUCLEOTIDE SEQUENCE [LARGE SCALE GENOMIC DNA]</scope>
    <source>
        <strain evidence="3">DSM 4947 / MAS 10</strain>
    </source>
</reference>
<keyword evidence="3" id="KW-1185">Reference proteome</keyword>
<dbReference type="eggNOG" id="COG0463">
    <property type="taxonomic scope" value="Bacteria"/>
</dbReference>
<keyword evidence="1" id="KW-0175">Coiled coil</keyword>
<dbReference type="InterPro" id="IPR025350">
    <property type="entry name" value="DUF4254"/>
</dbReference>
<evidence type="ECO:0000313" key="3">
    <source>
        <dbReference type="Proteomes" id="UP000006621"/>
    </source>
</evidence>
<dbReference type="RefSeq" id="WP_013885465.1">
    <property type="nucleotide sequence ID" value="NC_015672.1"/>
</dbReference>
<dbReference type="Proteomes" id="UP000006621">
    <property type="component" value="Chromosome"/>
</dbReference>
<organism evidence="2 3">
    <name type="scientific">Flexistipes sinusarabici (strain ATCC 49648 / DSM 4947 / MAS 10)</name>
    <dbReference type="NCBI Taxonomy" id="717231"/>
    <lineage>
        <taxon>Bacteria</taxon>
        <taxon>Pseudomonadati</taxon>
        <taxon>Deferribacterota</taxon>
        <taxon>Deferribacteres</taxon>
        <taxon>Deferribacterales</taxon>
        <taxon>Flexistipitaceae</taxon>
        <taxon>Flexistipes</taxon>
    </lineage>
</organism>
<dbReference type="HOGENOM" id="CLU_097532_1_0_0"/>